<gene>
    <name evidence="1" type="ORF">MKW98_026888</name>
</gene>
<dbReference type="AlphaFoldDB" id="A0AAD4S0Q7"/>
<name>A0AAD4S0Q7_9MAGN</name>
<accession>A0AAD4S0Q7</accession>
<evidence type="ECO:0000313" key="2">
    <source>
        <dbReference type="Proteomes" id="UP001202328"/>
    </source>
</evidence>
<evidence type="ECO:0000313" key="1">
    <source>
        <dbReference type="EMBL" id="KAI3849974.1"/>
    </source>
</evidence>
<protein>
    <submittedName>
        <fullName evidence="1">Uncharacterized protein</fullName>
    </submittedName>
</protein>
<feature type="non-terminal residue" evidence="1">
    <location>
        <position position="96"/>
    </location>
</feature>
<organism evidence="1 2">
    <name type="scientific">Papaver atlanticum</name>
    <dbReference type="NCBI Taxonomy" id="357466"/>
    <lineage>
        <taxon>Eukaryota</taxon>
        <taxon>Viridiplantae</taxon>
        <taxon>Streptophyta</taxon>
        <taxon>Embryophyta</taxon>
        <taxon>Tracheophyta</taxon>
        <taxon>Spermatophyta</taxon>
        <taxon>Magnoliopsida</taxon>
        <taxon>Ranunculales</taxon>
        <taxon>Papaveraceae</taxon>
        <taxon>Papaveroideae</taxon>
        <taxon>Papaver</taxon>
    </lineage>
</organism>
<keyword evidence="2" id="KW-1185">Reference proteome</keyword>
<comment type="caution">
    <text evidence="1">The sequence shown here is derived from an EMBL/GenBank/DDBJ whole genome shotgun (WGS) entry which is preliminary data.</text>
</comment>
<dbReference type="EMBL" id="JAJJMB010016078">
    <property type="protein sequence ID" value="KAI3849974.1"/>
    <property type="molecule type" value="Genomic_DNA"/>
</dbReference>
<reference evidence="1" key="1">
    <citation type="submission" date="2022-04" db="EMBL/GenBank/DDBJ databases">
        <title>A functionally conserved STORR gene fusion in Papaver species that diverged 16.8 million years ago.</title>
        <authorList>
            <person name="Catania T."/>
        </authorList>
    </citation>
    <scope>NUCLEOTIDE SEQUENCE</scope>
    <source>
        <strain evidence="1">S-188037</strain>
    </source>
</reference>
<proteinExistence type="predicted"/>
<sequence>MILKDFYQYQSYLLFHFDLNLADDDENLIDFLCSPLQLDRSTNNPVYHSRFQHPPAAVTTIHSKQKGVEKRGGYNLRKSLAWNKAYFTDEGVGVTF</sequence>
<dbReference type="Proteomes" id="UP001202328">
    <property type="component" value="Unassembled WGS sequence"/>
</dbReference>